<proteinExistence type="predicted"/>
<evidence type="ECO:0000256" key="9">
    <source>
        <dbReference type="ARBA" id="ARBA00022737"/>
    </source>
</evidence>
<gene>
    <name evidence="23" type="ORF">P3X46_021174</name>
</gene>
<reference evidence="23 24" key="1">
    <citation type="journal article" date="2023" name="Plant Biotechnol. J.">
        <title>Chromosome-level wild Hevea brasiliensis genome provides new tools for genomic-assisted breeding and valuable loci to elevate rubber yield.</title>
        <authorList>
            <person name="Cheng H."/>
            <person name="Song X."/>
            <person name="Hu Y."/>
            <person name="Wu T."/>
            <person name="Yang Q."/>
            <person name="An Z."/>
            <person name="Feng S."/>
            <person name="Deng Z."/>
            <person name="Wu W."/>
            <person name="Zeng X."/>
            <person name="Tu M."/>
            <person name="Wang X."/>
            <person name="Huang H."/>
        </authorList>
    </citation>
    <scope>NUCLEOTIDE SEQUENCE [LARGE SCALE GENOMIC DNA]</scope>
    <source>
        <strain evidence="23">MT/VB/25A 57/8</strain>
    </source>
</reference>
<dbReference type="SUPFAM" id="SSF56112">
    <property type="entry name" value="Protein kinase-like (PK-like)"/>
    <property type="match status" value="1"/>
</dbReference>
<keyword evidence="9" id="KW-0677">Repeat</keyword>
<dbReference type="PANTHER" id="PTHR48053:SF159">
    <property type="entry name" value="PROTEIN KINASE DOMAIN-CONTAINING PROTEIN"/>
    <property type="match status" value="1"/>
</dbReference>
<comment type="catalytic activity">
    <reaction evidence="18">
        <text>L-seryl-[protein] + ATP = O-phospho-L-seryl-[protein] + ADP + H(+)</text>
        <dbReference type="Rhea" id="RHEA:17989"/>
        <dbReference type="Rhea" id="RHEA-COMP:9863"/>
        <dbReference type="Rhea" id="RHEA-COMP:11604"/>
        <dbReference type="ChEBI" id="CHEBI:15378"/>
        <dbReference type="ChEBI" id="CHEBI:29999"/>
        <dbReference type="ChEBI" id="CHEBI:30616"/>
        <dbReference type="ChEBI" id="CHEBI:83421"/>
        <dbReference type="ChEBI" id="CHEBI:456216"/>
        <dbReference type="EC" id="2.7.11.1"/>
    </reaction>
</comment>
<dbReference type="InterPro" id="IPR000719">
    <property type="entry name" value="Prot_kinase_dom"/>
</dbReference>
<evidence type="ECO:0000256" key="21">
    <source>
        <dbReference type="SAM" id="Phobius"/>
    </source>
</evidence>
<evidence type="ECO:0000256" key="16">
    <source>
        <dbReference type="ARBA" id="ARBA00023180"/>
    </source>
</evidence>
<evidence type="ECO:0000256" key="10">
    <source>
        <dbReference type="ARBA" id="ARBA00022741"/>
    </source>
</evidence>
<dbReference type="PROSITE" id="PS00108">
    <property type="entry name" value="PROTEIN_KINASE_ST"/>
    <property type="match status" value="1"/>
</dbReference>
<sequence>MRCSLFRKTYRDKGLALMLFFTLVGYNVKPLYAKICIPLFLTLYYCMNLFFSSGFALLHPMIPSIISFIYFCFLTPFSATTILTTFPSLSDMAPKFIFFLFVSLISLSFPLQATSTNQSKIFNLMRTSLSGNALFDWDVTGGKSYCNFKGVSCNSQGYVEKLDMTGWSITGRFPVSICSYLPELRILRLSHNHFHGDFLHSIINCSLLEELNMSSLYLSGTLPDFSPLKSLRVLDMSYNLFIGDFPMSVTNLTNLEMLNFNENVELNMWQLPENISKLTKLKSMILMTCMLYGPIPVSIGNMTSLVDLELSGNYLTGKIPAEIGSLKNLQQLELYYNYHLSGSIPDELGNLTELVDLDISVNKLTGNIPESICRLPKLEVLQLYNNSLTGEIPNAIANSTTLRILSIYDNSFTGEVPQNLGQQSAMIVLDLSENRLSGPLPAQVCNGGKLLYFLVLDNMFSGVLPDSYAKCNTLLRFRVSHNHLEGPIPGGLLALPHVSIIDLSYNNFSGTIATSFGTARNLSELFLQSNKISGLLPPEISGAINLVKIDVSNNLLSGPVPFEIGFLTKLNVLMLQGNMLNSSIPKSFFMLKSLNVLDLSNNILTGNVPESLSVLLPNSINFSNNRLSGPIPLSLIKGGLLESFLGNPGLCVPVSVSSDQNFPICSQTYNRKRLSSIWVIGVSVVIIIVGALLFLKRKLNKERFMEHDETMSSSFFSYNMKSFHRISIDPEEILEGMVDKNKVGQGGSGTVYRIQLRSGEFVAAKRLWSKRTKDSASEDWLRVDRQLKTEVGTLGNVRHKNIVKLYSYVSSLHCNVLVYEYLPNGNLWDALHNSQVHLDWPTRHQIALGVAQGLAYLHHDLLAPIIHRDIKSTNILLDVNYQPKVADFGIAKVLQARGGKDSTTIVIAGTYGYLAPEYAYSYKATTKCDVYSFGVVLMELITGKKPLEADFGENKNIIYWISAKADTKEGAMEVLDKRLSGSFRDEMIQVLRIAICCTCNNPALRPTMNEVVQLLIEADPCRFDSCKSSNKTKEMSNATKINSTNEP</sequence>
<evidence type="ECO:0000256" key="18">
    <source>
        <dbReference type="ARBA" id="ARBA00048679"/>
    </source>
</evidence>
<dbReference type="InterPro" id="IPR003591">
    <property type="entry name" value="Leu-rich_rpt_typical-subtyp"/>
</dbReference>
<evidence type="ECO:0000256" key="20">
    <source>
        <dbReference type="SAM" id="MobiDB-lite"/>
    </source>
</evidence>
<dbReference type="SMART" id="SM00220">
    <property type="entry name" value="S_TKc"/>
    <property type="match status" value="1"/>
</dbReference>
<comment type="caution">
    <text evidence="23">The sequence shown here is derived from an EMBL/GenBank/DDBJ whole genome shotgun (WGS) entry which is preliminary data.</text>
</comment>
<keyword evidence="24" id="KW-1185">Reference proteome</keyword>
<comment type="catalytic activity">
    <reaction evidence="17">
        <text>L-threonyl-[protein] + ATP = O-phospho-L-threonyl-[protein] + ADP + H(+)</text>
        <dbReference type="Rhea" id="RHEA:46608"/>
        <dbReference type="Rhea" id="RHEA-COMP:11060"/>
        <dbReference type="Rhea" id="RHEA-COMP:11605"/>
        <dbReference type="ChEBI" id="CHEBI:15378"/>
        <dbReference type="ChEBI" id="CHEBI:30013"/>
        <dbReference type="ChEBI" id="CHEBI:30616"/>
        <dbReference type="ChEBI" id="CHEBI:61977"/>
        <dbReference type="ChEBI" id="CHEBI:456216"/>
        <dbReference type="EC" id="2.7.11.1"/>
    </reaction>
</comment>
<keyword evidence="7 21" id="KW-0812">Transmembrane</keyword>
<keyword evidence="6" id="KW-0808">Transferase</keyword>
<evidence type="ECO:0000256" key="5">
    <source>
        <dbReference type="ARBA" id="ARBA00022614"/>
    </source>
</evidence>
<accession>A0ABQ9LEL5</accession>
<keyword evidence="10 19" id="KW-0547">Nucleotide-binding</keyword>
<keyword evidence="14 21" id="KW-0472">Membrane</keyword>
<keyword evidence="15" id="KW-0675">Receptor</keyword>
<feature type="transmembrane region" description="Helical" evidence="21">
    <location>
        <begin position="675"/>
        <end position="695"/>
    </location>
</feature>
<dbReference type="InterPro" id="IPR032675">
    <property type="entry name" value="LRR_dom_sf"/>
</dbReference>
<organism evidence="23 24">
    <name type="scientific">Hevea brasiliensis</name>
    <name type="common">Para rubber tree</name>
    <name type="synonym">Siphonia brasiliensis</name>
    <dbReference type="NCBI Taxonomy" id="3981"/>
    <lineage>
        <taxon>Eukaryota</taxon>
        <taxon>Viridiplantae</taxon>
        <taxon>Streptophyta</taxon>
        <taxon>Embryophyta</taxon>
        <taxon>Tracheophyta</taxon>
        <taxon>Spermatophyta</taxon>
        <taxon>Magnoliopsida</taxon>
        <taxon>eudicotyledons</taxon>
        <taxon>Gunneridae</taxon>
        <taxon>Pentapetalae</taxon>
        <taxon>rosids</taxon>
        <taxon>fabids</taxon>
        <taxon>Malpighiales</taxon>
        <taxon>Euphorbiaceae</taxon>
        <taxon>Crotonoideae</taxon>
        <taxon>Micrandreae</taxon>
        <taxon>Hevea</taxon>
    </lineage>
</organism>
<keyword evidence="11" id="KW-0418">Kinase</keyword>
<evidence type="ECO:0000256" key="6">
    <source>
        <dbReference type="ARBA" id="ARBA00022679"/>
    </source>
</evidence>
<keyword evidence="8" id="KW-0732">Signal</keyword>
<evidence type="ECO:0000256" key="2">
    <source>
        <dbReference type="ARBA" id="ARBA00004479"/>
    </source>
</evidence>
<dbReference type="SMART" id="SM00369">
    <property type="entry name" value="LRR_TYP"/>
    <property type="match status" value="5"/>
</dbReference>
<dbReference type="Pfam" id="PF00069">
    <property type="entry name" value="Pkinase"/>
    <property type="match status" value="1"/>
</dbReference>
<dbReference type="Gene3D" id="3.80.10.10">
    <property type="entry name" value="Ribonuclease Inhibitor"/>
    <property type="match status" value="3"/>
</dbReference>
<evidence type="ECO:0000256" key="7">
    <source>
        <dbReference type="ARBA" id="ARBA00022692"/>
    </source>
</evidence>
<feature type="transmembrane region" description="Helical" evidence="21">
    <location>
        <begin position="96"/>
        <end position="113"/>
    </location>
</feature>
<keyword evidence="4" id="KW-0723">Serine/threonine-protein kinase</keyword>
<evidence type="ECO:0000256" key="13">
    <source>
        <dbReference type="ARBA" id="ARBA00022989"/>
    </source>
</evidence>
<dbReference type="PROSITE" id="PS50011">
    <property type="entry name" value="PROTEIN_KINASE_DOM"/>
    <property type="match status" value="1"/>
</dbReference>
<dbReference type="Proteomes" id="UP001174677">
    <property type="component" value="Chromosome 12"/>
</dbReference>
<comment type="subcellular location">
    <subcellularLocation>
        <location evidence="1">Cell membrane</location>
    </subcellularLocation>
    <subcellularLocation>
        <location evidence="2">Membrane</location>
        <topology evidence="2">Single-pass type I membrane protein</topology>
    </subcellularLocation>
</comment>
<dbReference type="InterPro" id="IPR017441">
    <property type="entry name" value="Protein_kinase_ATP_BS"/>
</dbReference>
<keyword evidence="13 21" id="KW-1133">Transmembrane helix</keyword>
<dbReference type="EC" id="2.7.11.1" evidence="3"/>
<evidence type="ECO:0000313" key="23">
    <source>
        <dbReference type="EMBL" id="KAJ9166412.1"/>
    </source>
</evidence>
<dbReference type="Pfam" id="PF23598">
    <property type="entry name" value="LRR_14"/>
    <property type="match status" value="1"/>
</dbReference>
<evidence type="ECO:0000256" key="1">
    <source>
        <dbReference type="ARBA" id="ARBA00004236"/>
    </source>
</evidence>
<feature type="region of interest" description="Disordered" evidence="20">
    <location>
        <begin position="1027"/>
        <end position="1047"/>
    </location>
</feature>
<dbReference type="EMBL" id="JARPOI010000012">
    <property type="protein sequence ID" value="KAJ9166412.1"/>
    <property type="molecule type" value="Genomic_DNA"/>
</dbReference>
<protein>
    <recommendedName>
        <fullName evidence="3">non-specific serine/threonine protein kinase</fullName>
        <ecNumber evidence="3">2.7.11.1</ecNumber>
    </recommendedName>
</protein>
<dbReference type="SUPFAM" id="SSF52058">
    <property type="entry name" value="L domain-like"/>
    <property type="match status" value="1"/>
</dbReference>
<evidence type="ECO:0000256" key="12">
    <source>
        <dbReference type="ARBA" id="ARBA00022840"/>
    </source>
</evidence>
<feature type="compositionally biased region" description="Polar residues" evidence="20">
    <location>
        <begin position="1035"/>
        <end position="1047"/>
    </location>
</feature>
<dbReference type="Pfam" id="PF00560">
    <property type="entry name" value="LRR_1"/>
    <property type="match status" value="4"/>
</dbReference>
<evidence type="ECO:0000256" key="19">
    <source>
        <dbReference type="PROSITE-ProRule" id="PRU10141"/>
    </source>
</evidence>
<dbReference type="Gene3D" id="3.30.200.20">
    <property type="entry name" value="Phosphorylase Kinase, domain 1"/>
    <property type="match status" value="1"/>
</dbReference>
<dbReference type="SUPFAM" id="SSF52047">
    <property type="entry name" value="RNI-like"/>
    <property type="match status" value="1"/>
</dbReference>
<evidence type="ECO:0000259" key="22">
    <source>
        <dbReference type="PROSITE" id="PS50011"/>
    </source>
</evidence>
<dbReference type="InterPro" id="IPR055414">
    <property type="entry name" value="LRR_R13L4/SHOC2-like"/>
</dbReference>
<evidence type="ECO:0000256" key="8">
    <source>
        <dbReference type="ARBA" id="ARBA00022729"/>
    </source>
</evidence>
<dbReference type="PROSITE" id="PS00107">
    <property type="entry name" value="PROTEIN_KINASE_ATP"/>
    <property type="match status" value="1"/>
</dbReference>
<dbReference type="InterPro" id="IPR011009">
    <property type="entry name" value="Kinase-like_dom_sf"/>
</dbReference>
<evidence type="ECO:0000256" key="11">
    <source>
        <dbReference type="ARBA" id="ARBA00022777"/>
    </source>
</evidence>
<name>A0ABQ9LEL5_HEVBR</name>
<dbReference type="InterPro" id="IPR008271">
    <property type="entry name" value="Ser/Thr_kinase_AS"/>
</dbReference>
<feature type="domain" description="Protein kinase" evidence="22">
    <location>
        <begin position="737"/>
        <end position="1022"/>
    </location>
</feature>
<dbReference type="Gene3D" id="1.10.510.10">
    <property type="entry name" value="Transferase(Phosphotransferase) domain 1"/>
    <property type="match status" value="1"/>
</dbReference>
<keyword evidence="16" id="KW-0325">Glycoprotein</keyword>
<feature type="binding site" evidence="19">
    <location>
        <position position="765"/>
    </location>
    <ligand>
        <name>ATP</name>
        <dbReference type="ChEBI" id="CHEBI:30616"/>
    </ligand>
</feature>
<dbReference type="PANTHER" id="PTHR48053">
    <property type="entry name" value="LEUCINE RICH REPEAT FAMILY PROTEIN, EXPRESSED"/>
    <property type="match status" value="1"/>
</dbReference>
<feature type="transmembrane region" description="Helical" evidence="21">
    <location>
        <begin position="57"/>
        <end position="84"/>
    </location>
</feature>
<evidence type="ECO:0000256" key="15">
    <source>
        <dbReference type="ARBA" id="ARBA00023170"/>
    </source>
</evidence>
<dbReference type="InterPro" id="IPR001611">
    <property type="entry name" value="Leu-rich_rpt"/>
</dbReference>
<evidence type="ECO:0000256" key="14">
    <source>
        <dbReference type="ARBA" id="ARBA00023136"/>
    </source>
</evidence>
<evidence type="ECO:0000313" key="24">
    <source>
        <dbReference type="Proteomes" id="UP001174677"/>
    </source>
</evidence>
<keyword evidence="12 19" id="KW-0067">ATP-binding</keyword>
<keyword evidence="5" id="KW-0433">Leucine-rich repeat</keyword>
<evidence type="ECO:0000256" key="4">
    <source>
        <dbReference type="ARBA" id="ARBA00022527"/>
    </source>
</evidence>
<evidence type="ECO:0000256" key="17">
    <source>
        <dbReference type="ARBA" id="ARBA00047899"/>
    </source>
</evidence>
<evidence type="ECO:0000256" key="3">
    <source>
        <dbReference type="ARBA" id="ARBA00012513"/>
    </source>
</evidence>
<dbReference type="InterPro" id="IPR051716">
    <property type="entry name" value="Plant_RL_S/T_kinase"/>
</dbReference>